<accession>A0A1H8Q588</accession>
<protein>
    <submittedName>
        <fullName evidence="1">Uncharacterized protein</fullName>
    </submittedName>
</protein>
<gene>
    <name evidence="1" type="ORF">SAMN04490248_1067</name>
</gene>
<reference evidence="1 2" key="1">
    <citation type="submission" date="2016-10" db="EMBL/GenBank/DDBJ databases">
        <authorList>
            <person name="de Groot N.N."/>
        </authorList>
    </citation>
    <scope>NUCLEOTIDE SEQUENCE [LARGE SCALE GENOMIC DNA]</scope>
    <source>
        <strain evidence="1 2">DSM 27842</strain>
    </source>
</reference>
<organism evidence="1 2">
    <name type="scientific">Salinihabitans flavidus</name>
    <dbReference type="NCBI Taxonomy" id="569882"/>
    <lineage>
        <taxon>Bacteria</taxon>
        <taxon>Pseudomonadati</taxon>
        <taxon>Pseudomonadota</taxon>
        <taxon>Alphaproteobacteria</taxon>
        <taxon>Rhodobacterales</taxon>
        <taxon>Roseobacteraceae</taxon>
        <taxon>Salinihabitans</taxon>
    </lineage>
</organism>
<keyword evidence="2" id="KW-1185">Reference proteome</keyword>
<dbReference type="EMBL" id="FODS01000006">
    <property type="protein sequence ID" value="SEO49131.1"/>
    <property type="molecule type" value="Genomic_DNA"/>
</dbReference>
<sequence>MIVNLFEDCITVEQYDARLDKVHTLTLSLNQARDLAAALNLPEGVYQIKDDTG</sequence>
<dbReference type="STRING" id="569882.SAMN04490248_1067"/>
<name>A0A1H8Q588_9RHOB</name>
<evidence type="ECO:0000313" key="2">
    <source>
        <dbReference type="Proteomes" id="UP000198893"/>
    </source>
</evidence>
<dbReference type="Proteomes" id="UP000198893">
    <property type="component" value="Unassembled WGS sequence"/>
</dbReference>
<dbReference type="AlphaFoldDB" id="A0A1H8Q588"/>
<evidence type="ECO:0000313" key="1">
    <source>
        <dbReference type="EMBL" id="SEO49131.1"/>
    </source>
</evidence>
<proteinExistence type="predicted"/>